<evidence type="ECO:0000313" key="1">
    <source>
        <dbReference type="EMBL" id="AIW02626.1"/>
    </source>
</evidence>
<dbReference type="GeneID" id="26796874"/>
<evidence type="ECO:0000313" key="2">
    <source>
        <dbReference type="Proteomes" id="UP000030200"/>
    </source>
</evidence>
<reference evidence="1 2" key="1">
    <citation type="submission" date="2014-09" db="EMBL/GenBank/DDBJ databases">
        <authorList>
            <person name="Gicewicz E.A."/>
            <person name="Hiryak K.M."/>
            <person name="Horoschock A.N."/>
            <person name="Kneeream E.R."/>
            <person name="Luchetta J."/>
            <person name="Mikolon A.R."/>
            <person name="Smith S.N."/>
            <person name="Svintozelskiy S."/>
            <person name="Yucha M.L."/>
            <person name="Manna D.P."/>
            <person name="Pidcock K.A."/>
            <person name="Laing C.E."/>
            <person name="Schaff J.E."/>
            <person name="Dashiell C.L."/>
            <person name="Macialek J.A."/>
            <person name="Anders K.R."/>
            <person name="Braun M.A."/>
            <person name="Delesalle V.A."/>
            <person name="Hughes L.E."/>
            <person name="Ware V.C."/>
            <person name="Bradley K.W."/>
            <person name="Barker L.P."/>
            <person name="Asai D.J."/>
            <person name="Bowman C.A."/>
            <person name="Russell D.A."/>
            <person name="Pope W.H."/>
            <person name="Jacobs-Sera D."/>
            <person name="Hendrix R.W."/>
            <person name="Hatfull G.F."/>
        </authorList>
    </citation>
    <scope>NUCLEOTIDE SEQUENCE [LARGE SCALE GENOMIC DNA]</scope>
</reference>
<keyword evidence="2" id="KW-1185">Reference proteome</keyword>
<accession>A0A0A0RKY3</accession>
<organism evidence="1 2">
    <name type="scientific">Streptomyces phage Jay2Jay</name>
    <dbReference type="NCBI Taxonomy" id="1556290"/>
    <lineage>
        <taxon>Viruses</taxon>
        <taxon>Duplodnaviria</taxon>
        <taxon>Heunggongvirae</taxon>
        <taxon>Uroviricota</taxon>
        <taxon>Caudoviricetes</taxon>
        <taxon>Stanwilliamsviridae</taxon>
        <taxon>Boydwoodruffvirinae</taxon>
        <taxon>Samistivirus</taxon>
        <taxon>Samistivirus jay2jay</taxon>
    </lineage>
</organism>
<dbReference type="EMBL" id="KM652554">
    <property type="protein sequence ID" value="AIW02626.1"/>
    <property type="molecule type" value="Genomic_DNA"/>
</dbReference>
<proteinExistence type="predicted"/>
<protein>
    <submittedName>
        <fullName evidence="1">Uncharacterized protein</fullName>
    </submittedName>
</protein>
<dbReference type="Proteomes" id="UP000030200">
    <property type="component" value="Segment"/>
</dbReference>
<gene>
    <name evidence="1" type="primary">145</name>
    <name evidence="1" type="ORF">PBI_JAY2JAY_145</name>
</gene>
<dbReference type="KEGG" id="vg:26796874"/>
<dbReference type="RefSeq" id="YP_009225853.1">
    <property type="nucleotide sequence ID" value="NC_029098.1"/>
</dbReference>
<sequence>MKVRKMVVYYTDVNQDEEDQLMEAVENILCPNASEEDHECRMHFMSWQTVDDYEE</sequence>
<name>A0A0A0RKY3_9CAUD</name>